<dbReference type="InterPro" id="IPR036804">
    <property type="entry name" value="CheR_N_sf"/>
</dbReference>
<name>A0A1E2ULQ8_9GAMM</name>
<dbReference type="SUPFAM" id="SSF55785">
    <property type="entry name" value="PYP-like sensor domain (PAS domain)"/>
    <property type="match status" value="2"/>
</dbReference>
<dbReference type="GO" id="GO:0008983">
    <property type="term" value="F:protein-glutamate O-methyltransferase activity"/>
    <property type="evidence" value="ECO:0007669"/>
    <property type="project" value="UniProtKB-EC"/>
</dbReference>
<dbReference type="Gene3D" id="3.30.450.20">
    <property type="entry name" value="PAS domain"/>
    <property type="match status" value="2"/>
</dbReference>
<organism evidence="10 11">
    <name type="scientific">Candidatus Thiodiazotropha endoloripes</name>
    <dbReference type="NCBI Taxonomy" id="1818881"/>
    <lineage>
        <taxon>Bacteria</taxon>
        <taxon>Pseudomonadati</taxon>
        <taxon>Pseudomonadota</taxon>
        <taxon>Gammaproteobacteria</taxon>
        <taxon>Chromatiales</taxon>
        <taxon>Sedimenticolaceae</taxon>
        <taxon>Candidatus Thiodiazotropha</taxon>
    </lineage>
</organism>
<evidence type="ECO:0000259" key="9">
    <source>
        <dbReference type="PROSITE" id="PS50123"/>
    </source>
</evidence>
<dbReference type="Gene3D" id="3.40.50.150">
    <property type="entry name" value="Vaccinia Virus protein VP39"/>
    <property type="match status" value="1"/>
</dbReference>
<dbReference type="Pfam" id="PF03705">
    <property type="entry name" value="CheR_N"/>
    <property type="match status" value="1"/>
</dbReference>
<evidence type="ECO:0000313" key="10">
    <source>
        <dbReference type="EMBL" id="ODB95686.1"/>
    </source>
</evidence>
<feature type="domain" description="CheR-type methyltransferase" evidence="9">
    <location>
        <begin position="220"/>
        <end position="463"/>
    </location>
</feature>
<keyword evidence="6" id="KW-0378">Hydrolase</keyword>
<dbReference type="InterPro" id="IPR035965">
    <property type="entry name" value="PAS-like_dom_sf"/>
</dbReference>
<dbReference type="OrthoDB" id="9816309at2"/>
<feature type="active site" evidence="6">
    <location>
        <position position="143"/>
    </location>
</feature>
<keyword evidence="4" id="KW-0808">Transferase</keyword>
<keyword evidence="7" id="KW-0175">Coiled coil</keyword>
<dbReference type="GO" id="GO:0032259">
    <property type="term" value="P:methylation"/>
    <property type="evidence" value="ECO:0007669"/>
    <property type="project" value="UniProtKB-KW"/>
</dbReference>
<dbReference type="InterPro" id="IPR000673">
    <property type="entry name" value="Sig_transdc_resp-reg_Me-estase"/>
</dbReference>
<feature type="active site" evidence="6">
    <location>
        <position position="25"/>
    </location>
</feature>
<dbReference type="Gene3D" id="1.10.155.10">
    <property type="entry name" value="Chemotaxis receptor methyltransferase CheR, N-terminal domain"/>
    <property type="match status" value="1"/>
</dbReference>
<dbReference type="EMBL" id="LVJZ01000003">
    <property type="protein sequence ID" value="ODB95686.1"/>
    <property type="molecule type" value="Genomic_DNA"/>
</dbReference>
<dbReference type="Pfam" id="PF01339">
    <property type="entry name" value="CheB_methylest"/>
    <property type="match status" value="1"/>
</dbReference>
<evidence type="ECO:0000256" key="1">
    <source>
        <dbReference type="ARBA" id="ARBA00001541"/>
    </source>
</evidence>
<dbReference type="RefSeq" id="WP_069019672.1">
    <property type="nucleotide sequence ID" value="NZ_LVJY01000003.1"/>
</dbReference>
<evidence type="ECO:0000256" key="4">
    <source>
        <dbReference type="ARBA" id="ARBA00022679"/>
    </source>
</evidence>
<dbReference type="GO" id="GO:0008984">
    <property type="term" value="F:protein-glutamate methylesterase activity"/>
    <property type="evidence" value="ECO:0007669"/>
    <property type="project" value="InterPro"/>
</dbReference>
<gene>
    <name evidence="10" type="ORF">A3196_02315</name>
</gene>
<evidence type="ECO:0000256" key="5">
    <source>
        <dbReference type="ARBA" id="ARBA00022691"/>
    </source>
</evidence>
<comment type="catalytic activity">
    <reaction evidence="1">
        <text>L-glutamyl-[protein] + S-adenosyl-L-methionine = [protein]-L-glutamate 5-O-methyl ester + S-adenosyl-L-homocysteine</text>
        <dbReference type="Rhea" id="RHEA:24452"/>
        <dbReference type="Rhea" id="RHEA-COMP:10208"/>
        <dbReference type="Rhea" id="RHEA-COMP:10311"/>
        <dbReference type="ChEBI" id="CHEBI:29973"/>
        <dbReference type="ChEBI" id="CHEBI:57856"/>
        <dbReference type="ChEBI" id="CHEBI:59789"/>
        <dbReference type="ChEBI" id="CHEBI:82795"/>
        <dbReference type="EC" id="2.1.1.80"/>
    </reaction>
</comment>
<dbReference type="GO" id="GO:0006935">
    <property type="term" value="P:chemotaxis"/>
    <property type="evidence" value="ECO:0007669"/>
    <property type="project" value="UniProtKB-UniRule"/>
</dbReference>
<dbReference type="STRING" id="1818881.A3196_02315"/>
<dbReference type="PROSITE" id="PS50122">
    <property type="entry name" value="CHEB"/>
    <property type="match status" value="1"/>
</dbReference>
<dbReference type="InterPro" id="IPR022642">
    <property type="entry name" value="CheR_C"/>
</dbReference>
<keyword evidence="3" id="KW-0489">Methyltransferase</keyword>
<dbReference type="Pfam" id="PF13596">
    <property type="entry name" value="PAS_10"/>
    <property type="match status" value="1"/>
</dbReference>
<keyword evidence="5" id="KW-0949">S-adenosyl-L-methionine</keyword>
<feature type="coiled-coil region" evidence="7">
    <location>
        <begin position="656"/>
        <end position="729"/>
    </location>
</feature>
<reference evidence="10 11" key="1">
    <citation type="submission" date="2016-03" db="EMBL/GenBank/DDBJ databases">
        <title>Chemosynthetic sulphur-oxidizing symbionts of marine invertebrate animals are capable of nitrogen fixation.</title>
        <authorList>
            <person name="Petersen J.M."/>
            <person name="Kemper A."/>
            <person name="Gruber-Vodicka H."/>
            <person name="Cardini U."/>
            <person name="Geest Mvander."/>
            <person name="Kleiner M."/>
            <person name="Bulgheresi S."/>
            <person name="Fussmann M."/>
            <person name="Herbold C."/>
            <person name="Seah B.K.B."/>
            <person name="Antony C.Paul."/>
            <person name="Liu D."/>
            <person name="Belitz A."/>
            <person name="Weber M."/>
        </authorList>
    </citation>
    <scope>NUCLEOTIDE SEQUENCE [LARGE SCALE GENOMIC DNA]</scope>
    <source>
        <strain evidence="10">G_D</strain>
    </source>
</reference>
<evidence type="ECO:0000256" key="7">
    <source>
        <dbReference type="SAM" id="Coils"/>
    </source>
</evidence>
<dbReference type="PANTHER" id="PTHR24422">
    <property type="entry name" value="CHEMOTAXIS PROTEIN METHYLTRANSFERASE"/>
    <property type="match status" value="1"/>
</dbReference>
<dbReference type="InterPro" id="IPR035909">
    <property type="entry name" value="CheB_C"/>
</dbReference>
<dbReference type="PROSITE" id="PS50123">
    <property type="entry name" value="CHER"/>
    <property type="match status" value="1"/>
</dbReference>
<feature type="active site" evidence="6">
    <location>
        <position position="52"/>
    </location>
</feature>
<dbReference type="Gene3D" id="3.40.50.180">
    <property type="entry name" value="Methylesterase CheB, C-terminal domain"/>
    <property type="match status" value="1"/>
</dbReference>
<dbReference type="SUPFAM" id="SSF52738">
    <property type="entry name" value="Methylesterase CheB, C-terminal domain"/>
    <property type="match status" value="1"/>
</dbReference>
<evidence type="ECO:0000256" key="6">
    <source>
        <dbReference type="PROSITE-ProRule" id="PRU00050"/>
    </source>
</evidence>
<protein>
    <recommendedName>
        <fullName evidence="2">protein-glutamate O-methyltransferase</fullName>
        <ecNumber evidence="2">2.1.1.80</ecNumber>
    </recommendedName>
</protein>
<dbReference type="PRINTS" id="PR00996">
    <property type="entry name" value="CHERMTFRASE"/>
</dbReference>
<dbReference type="SUPFAM" id="SSF53335">
    <property type="entry name" value="S-adenosyl-L-methionine-dependent methyltransferases"/>
    <property type="match status" value="1"/>
</dbReference>
<dbReference type="InterPro" id="IPR000780">
    <property type="entry name" value="CheR_MeTrfase"/>
</dbReference>
<evidence type="ECO:0000259" key="8">
    <source>
        <dbReference type="PROSITE" id="PS50122"/>
    </source>
</evidence>
<dbReference type="InterPro" id="IPR022641">
    <property type="entry name" value="CheR_N"/>
</dbReference>
<comment type="caution">
    <text evidence="10">The sequence shown here is derived from an EMBL/GenBank/DDBJ whole genome shotgun (WGS) entry which is preliminary data.</text>
</comment>
<proteinExistence type="predicted"/>
<dbReference type="SMART" id="SM00138">
    <property type="entry name" value="MeTrc"/>
    <property type="match status" value="1"/>
</dbReference>
<dbReference type="GO" id="GO:0000156">
    <property type="term" value="F:phosphorelay response regulator activity"/>
    <property type="evidence" value="ECO:0007669"/>
    <property type="project" value="InterPro"/>
</dbReference>
<feature type="domain" description="CheB-type methylesterase" evidence="8">
    <location>
        <begin position="19"/>
        <end position="201"/>
    </location>
</feature>
<evidence type="ECO:0000256" key="2">
    <source>
        <dbReference type="ARBA" id="ARBA00012534"/>
    </source>
</evidence>
<dbReference type="AlphaFoldDB" id="A0A1E2ULQ8"/>
<dbReference type="GO" id="GO:0005737">
    <property type="term" value="C:cytoplasm"/>
    <property type="evidence" value="ECO:0007669"/>
    <property type="project" value="InterPro"/>
</dbReference>
<dbReference type="Proteomes" id="UP000094849">
    <property type="component" value="Unassembled WGS sequence"/>
</dbReference>
<keyword evidence="6" id="KW-0145">Chemotaxis</keyword>
<dbReference type="Pfam" id="PF01739">
    <property type="entry name" value="CheR"/>
    <property type="match status" value="1"/>
</dbReference>
<dbReference type="EC" id="2.1.1.80" evidence="2"/>
<evidence type="ECO:0000313" key="11">
    <source>
        <dbReference type="Proteomes" id="UP000094849"/>
    </source>
</evidence>
<dbReference type="SUPFAM" id="SSF47757">
    <property type="entry name" value="Chemotaxis receptor methyltransferase CheR, N-terminal domain"/>
    <property type="match status" value="1"/>
</dbReference>
<evidence type="ECO:0000256" key="3">
    <source>
        <dbReference type="ARBA" id="ARBA00022603"/>
    </source>
</evidence>
<dbReference type="InterPro" id="IPR050903">
    <property type="entry name" value="Bact_Chemotaxis_MeTrfase"/>
</dbReference>
<keyword evidence="11" id="KW-1185">Reference proteome</keyword>
<dbReference type="CDD" id="cd16434">
    <property type="entry name" value="CheB-CheR_fusion"/>
    <property type="match status" value="1"/>
</dbReference>
<sequence length="968" mass="107624">MNDIDSNIEPAMKKFNGFVVGIGASAGGLEALERFFTHCPSDSGAAFVVVQHLSPDHKSMMIDLLGRYTSMKVVMVKHDMQLEADKVFLIPAGKLMRLEKDRFKLEPKAAHVLTLPIDIFFTSLSESFGSRVIGVVLSGTGSDGSRGAIAINASGGFLMAQETNSAKFDGMPASIIGTGLVDAIMRAEDLPERLMSHISNMPPGPLLSGPVEEDVSISDDDAYEGILQILLQTVGIDFHDYKIATILRRIERRMQVRHLNKIDRYYSLLKEERQEVFTLKRELLIPVTNFFRDPETFKVLESRVIERIVENASTGSSIRVWISGVSTGEEAYSIAMLFLEAFEKFRRWPNLKIFATDVSQESIDTAASGNYSEATGTEITSERLERFFTQTGHSYNVKPELRQTIVFAKHNLLSDPPFTQMDLVTCRNTLIYFTQEAQNKALQRLQFAIKPEGYMLLGSSESIASADIGLLAIDTKHKLYQKSANPPPMRFDSLSEPFKRYVARSNKKDAVSSSSTISNSSIIDTAVKGLVREYVPPTMLVNSQNEVVHLFGDVTPFMQAKEGVASLELNRLLPETVVPVASALIFKAAKEKEKIASDAIRVSTGEKEKTIRILVSPIVRDGLETLLLLSFIEKQVGNGEVKPKSIDIDAETVERIEVLESELAATRESLQATIEELETSNEELQATNEELMASNEELQSSNEELQSVNEELNTVNAEYQEKVQILNRVNADLDSMTKAVGVPTVFVDQHLNLTRYSPDAVGIFKVRETDLGRPLDEINNILIYSGLMEDFKRTMATGRLIQKEVMTSNKTTYLVRLLPYHISNDGQGAVATFIDVTAYRDRERLQSIIDALPEHIAVLSHDGTIMLVNKAWVRFAKANGDTNLETTGLGVNYLETCYGSNAPAGSDARKVYGGVKQVLEGTKETFSFEYPCHSPTEKRWFVMNVAPVSAEDYGCVVSHVNITTWYEE</sequence>
<dbReference type="PANTHER" id="PTHR24422:SF27">
    <property type="entry name" value="PROTEIN-GLUTAMATE O-METHYLTRANSFERASE"/>
    <property type="match status" value="1"/>
</dbReference>
<dbReference type="InterPro" id="IPR029063">
    <property type="entry name" value="SAM-dependent_MTases_sf"/>
</dbReference>
<accession>A0A1E2ULQ8</accession>